<dbReference type="InterPro" id="IPR051207">
    <property type="entry name" value="ComplexI_NDUFA9_subunit"/>
</dbReference>
<evidence type="ECO:0000313" key="3">
    <source>
        <dbReference type="Proteomes" id="UP000501466"/>
    </source>
</evidence>
<evidence type="ECO:0000259" key="1">
    <source>
        <dbReference type="Pfam" id="PF13460"/>
    </source>
</evidence>
<dbReference type="Gene3D" id="3.40.50.720">
    <property type="entry name" value="NAD(P)-binding Rossmann-like Domain"/>
    <property type="match status" value="1"/>
</dbReference>
<feature type="domain" description="NAD(P)-binding" evidence="1">
    <location>
        <begin position="10"/>
        <end position="156"/>
    </location>
</feature>
<dbReference type="SUPFAM" id="SSF51735">
    <property type="entry name" value="NAD(P)-binding Rossmann-fold domains"/>
    <property type="match status" value="1"/>
</dbReference>
<protein>
    <recommendedName>
        <fullName evidence="1">NAD(P)-binding domain-containing protein</fullName>
    </recommendedName>
</protein>
<proteinExistence type="predicted"/>
<dbReference type="GO" id="GO:0044877">
    <property type="term" value="F:protein-containing complex binding"/>
    <property type="evidence" value="ECO:0007669"/>
    <property type="project" value="TreeGrafter"/>
</dbReference>
<dbReference type="PANTHER" id="PTHR12126:SF11">
    <property type="entry name" value="NADH DEHYDROGENASE [UBIQUINONE] 1 ALPHA SUBCOMPLEX SUBUNIT 9, MITOCHONDRIAL"/>
    <property type="match status" value="1"/>
</dbReference>
<dbReference type="Proteomes" id="UP000501466">
    <property type="component" value="Chromosome"/>
</dbReference>
<name>A0A6F8PKM0_9GAMM</name>
<gene>
    <name evidence="2" type="ORF">THMIRHAT_03990</name>
</gene>
<dbReference type="KEGG" id="tzo:THMIRHAT_03990"/>
<dbReference type="RefSeq" id="WP_173290268.1">
    <property type="nucleotide sequence ID" value="NZ_AP021888.1"/>
</dbReference>
<dbReference type="EMBL" id="AP021888">
    <property type="protein sequence ID" value="BBP42653.1"/>
    <property type="molecule type" value="Genomic_DNA"/>
</dbReference>
<evidence type="ECO:0000313" key="2">
    <source>
        <dbReference type="EMBL" id="BBP42653.1"/>
    </source>
</evidence>
<dbReference type="InterPro" id="IPR016040">
    <property type="entry name" value="NAD(P)-bd_dom"/>
</dbReference>
<accession>A0A6F8PKM0</accession>
<dbReference type="AlphaFoldDB" id="A0A6F8PKM0"/>
<dbReference type="PANTHER" id="PTHR12126">
    <property type="entry name" value="NADH-UBIQUINONE OXIDOREDUCTASE 39 KDA SUBUNIT-RELATED"/>
    <property type="match status" value="1"/>
</dbReference>
<sequence>MLGNKVVVLGGVGFVGRAVVNELSKKGYETTVAVRRLERYREFALFPKTRLAHLPDMSEAALNKVLAGQDILINLTADMTSGTEALEVSQLVAATQKIKQVADHQGIKRIIQFTQIGADATQVSNAFLSALGEANAIMANSIAKITTIKAGLLIGEKDATTSQFLAQLNRMPILPVAQGKRVVQPLYIQDFAVALVQTLKDMSLAGKKLEIVGEERLTFKELAQLVTEIAGQEDALVFPMCGLNAKIMSKLGRFAPIVSVNEQQLLNVSCDLTSDMDFSKQFGFEPKSLVATLARYVAPHTIRTRYNGHRQDAGRNAEELI</sequence>
<dbReference type="InterPro" id="IPR036291">
    <property type="entry name" value="NAD(P)-bd_dom_sf"/>
</dbReference>
<keyword evidence="3" id="KW-1185">Reference proteome</keyword>
<dbReference type="Pfam" id="PF13460">
    <property type="entry name" value="NAD_binding_10"/>
    <property type="match status" value="1"/>
</dbReference>
<reference evidence="3" key="1">
    <citation type="submission" date="2019-11" db="EMBL/GenBank/DDBJ databases">
        <title>Isolation and characterization of two novel species in the genus Thiomicrorhabdus.</title>
        <authorList>
            <person name="Mochizuki J."/>
            <person name="Kojima H."/>
            <person name="Fukui M."/>
        </authorList>
    </citation>
    <scope>NUCLEOTIDE SEQUENCE [LARGE SCALE GENOMIC DNA]</scope>
    <source>
        <strain evidence="3">AkT22</strain>
    </source>
</reference>
<organism evidence="2 3">
    <name type="scientific">Thiosulfativibrio zosterae</name>
    <dbReference type="NCBI Taxonomy" id="2675053"/>
    <lineage>
        <taxon>Bacteria</taxon>
        <taxon>Pseudomonadati</taxon>
        <taxon>Pseudomonadota</taxon>
        <taxon>Gammaproteobacteria</taxon>
        <taxon>Thiotrichales</taxon>
        <taxon>Piscirickettsiaceae</taxon>
        <taxon>Thiosulfativibrio</taxon>
    </lineage>
</organism>